<gene>
    <name evidence="1" type="ORF">CGOC_LOCUS9492</name>
</gene>
<organism evidence="1 2">
    <name type="scientific">Cylicostephanus goldi</name>
    <name type="common">Nematode worm</name>
    <dbReference type="NCBI Taxonomy" id="71465"/>
    <lineage>
        <taxon>Eukaryota</taxon>
        <taxon>Metazoa</taxon>
        <taxon>Ecdysozoa</taxon>
        <taxon>Nematoda</taxon>
        <taxon>Chromadorea</taxon>
        <taxon>Rhabditida</taxon>
        <taxon>Rhabditina</taxon>
        <taxon>Rhabditomorpha</taxon>
        <taxon>Strongyloidea</taxon>
        <taxon>Strongylidae</taxon>
        <taxon>Cylicostephanus</taxon>
    </lineage>
</organism>
<dbReference type="AlphaFoldDB" id="A0A3P7MI93"/>
<dbReference type="EMBL" id="UYRV01107134">
    <property type="protein sequence ID" value="VDN23097.1"/>
    <property type="molecule type" value="Genomic_DNA"/>
</dbReference>
<reference evidence="1 2" key="1">
    <citation type="submission" date="2018-11" db="EMBL/GenBank/DDBJ databases">
        <authorList>
            <consortium name="Pathogen Informatics"/>
        </authorList>
    </citation>
    <scope>NUCLEOTIDE SEQUENCE [LARGE SCALE GENOMIC DNA]</scope>
</reference>
<keyword evidence="2" id="KW-1185">Reference proteome</keyword>
<name>A0A3P7MI93_CYLGO</name>
<protein>
    <submittedName>
        <fullName evidence="1">Uncharacterized protein</fullName>
    </submittedName>
</protein>
<evidence type="ECO:0000313" key="2">
    <source>
        <dbReference type="Proteomes" id="UP000271889"/>
    </source>
</evidence>
<proteinExistence type="predicted"/>
<evidence type="ECO:0000313" key="1">
    <source>
        <dbReference type="EMBL" id="VDN23097.1"/>
    </source>
</evidence>
<dbReference type="Proteomes" id="UP000271889">
    <property type="component" value="Unassembled WGS sequence"/>
</dbReference>
<accession>A0A3P7MI93</accession>
<sequence>MEFVAYHMGVPLIPSYVPRVIYAQRQIWRSRHS</sequence>